<accession>A0A9W6VDT3</accession>
<dbReference type="AlphaFoldDB" id="A0A9W6VDT3"/>
<name>A0A9W6VDT3_9PSEU</name>
<keyword evidence="2" id="KW-1185">Reference proteome</keyword>
<protein>
    <submittedName>
        <fullName evidence="1">Uncharacterized protein</fullName>
    </submittedName>
</protein>
<proteinExistence type="predicted"/>
<evidence type="ECO:0000313" key="2">
    <source>
        <dbReference type="Proteomes" id="UP001165136"/>
    </source>
</evidence>
<evidence type="ECO:0000313" key="1">
    <source>
        <dbReference type="EMBL" id="GLY63772.1"/>
    </source>
</evidence>
<comment type="caution">
    <text evidence="1">The sequence shown here is derived from an EMBL/GenBank/DDBJ whole genome shotgun (WGS) entry which is preliminary data.</text>
</comment>
<dbReference type="Proteomes" id="UP001165136">
    <property type="component" value="Unassembled WGS sequence"/>
</dbReference>
<reference evidence="1" key="1">
    <citation type="submission" date="2023-03" db="EMBL/GenBank/DDBJ databases">
        <title>Amycolatopsis taiwanensis NBRC 103393.</title>
        <authorList>
            <person name="Ichikawa N."/>
            <person name="Sato H."/>
            <person name="Tonouchi N."/>
        </authorList>
    </citation>
    <scope>NUCLEOTIDE SEQUENCE</scope>
    <source>
        <strain evidence="1">NBRC 103393</strain>
    </source>
</reference>
<organism evidence="1 2">
    <name type="scientific">Amycolatopsis taiwanensis</name>
    <dbReference type="NCBI Taxonomy" id="342230"/>
    <lineage>
        <taxon>Bacteria</taxon>
        <taxon>Bacillati</taxon>
        <taxon>Actinomycetota</taxon>
        <taxon>Actinomycetes</taxon>
        <taxon>Pseudonocardiales</taxon>
        <taxon>Pseudonocardiaceae</taxon>
        <taxon>Amycolatopsis</taxon>
    </lineage>
</organism>
<sequence>MTGGCSDDVARVNTSTLMPRFAISTAVCVMYTFIPPASPVPGCSSGDVCTDSTATLRGQMEVIGREPRSEFVTEVHSQVVAIR</sequence>
<gene>
    <name evidence="1" type="ORF">Atai01_03910</name>
</gene>
<dbReference type="EMBL" id="BSTI01000001">
    <property type="protein sequence ID" value="GLY63772.1"/>
    <property type="molecule type" value="Genomic_DNA"/>
</dbReference>